<sequence length="163" mass="17262">MNLPSNTPPNGDFARYVEQLSARSAVARHASEAGGEHSLDVGIVPLELPQTEVAAGRSAVRERLTRRLAGASIANGTGSGPGGVRSAPADLLRGTAVVWLIVLIALLVLDAPFGLFLFVAGGGIWIANKMRRHILPPGVTGWREWLEAIARNAAEKQSRQQGK</sequence>
<evidence type="ECO:0000256" key="1">
    <source>
        <dbReference type="SAM" id="Phobius"/>
    </source>
</evidence>
<feature type="transmembrane region" description="Helical" evidence="1">
    <location>
        <begin position="96"/>
        <end position="127"/>
    </location>
</feature>
<keyword evidence="1" id="KW-0472">Membrane</keyword>
<protein>
    <submittedName>
        <fullName evidence="2">Uncharacterized protein</fullName>
    </submittedName>
</protein>
<keyword evidence="1" id="KW-0812">Transmembrane</keyword>
<organism evidence="2 3">
    <name type="scientific">Variovorax guangxiensis</name>
    <dbReference type="NCBI Taxonomy" id="1775474"/>
    <lineage>
        <taxon>Bacteria</taxon>
        <taxon>Pseudomonadati</taxon>
        <taxon>Pseudomonadota</taxon>
        <taxon>Betaproteobacteria</taxon>
        <taxon>Burkholderiales</taxon>
        <taxon>Comamonadaceae</taxon>
        <taxon>Variovorax</taxon>
    </lineage>
</organism>
<comment type="caution">
    <text evidence="2">The sequence shown here is derived from an EMBL/GenBank/DDBJ whole genome shotgun (WGS) entry which is preliminary data.</text>
</comment>
<dbReference type="EMBL" id="RCZI01000001">
    <property type="protein sequence ID" value="TPG30088.1"/>
    <property type="molecule type" value="Genomic_DNA"/>
</dbReference>
<dbReference type="OrthoDB" id="8853550at2"/>
<gene>
    <name evidence="2" type="ORF">EAH82_00860</name>
</gene>
<accession>A0A502DX22</accession>
<dbReference type="Proteomes" id="UP000319212">
    <property type="component" value="Unassembled WGS sequence"/>
</dbReference>
<keyword evidence="1" id="KW-1133">Transmembrane helix</keyword>
<proteinExistence type="predicted"/>
<reference evidence="2 3" key="1">
    <citation type="journal article" date="2019" name="Environ. Microbiol.">
        <title>Species interactions and distinct microbial communities in high Arctic permafrost affected cryosols are associated with the CH4 and CO2 gas fluxes.</title>
        <authorList>
            <person name="Altshuler I."/>
            <person name="Hamel J."/>
            <person name="Turney S."/>
            <person name="Magnuson E."/>
            <person name="Levesque R."/>
            <person name="Greer C."/>
            <person name="Whyte L.G."/>
        </authorList>
    </citation>
    <scope>NUCLEOTIDE SEQUENCE [LARGE SCALE GENOMIC DNA]</scope>
    <source>
        <strain evidence="2 3">S06.C</strain>
    </source>
</reference>
<evidence type="ECO:0000313" key="3">
    <source>
        <dbReference type="Proteomes" id="UP000319212"/>
    </source>
</evidence>
<dbReference type="RefSeq" id="WP_140837967.1">
    <property type="nucleotide sequence ID" value="NZ_RCZI01000001.1"/>
</dbReference>
<evidence type="ECO:0000313" key="2">
    <source>
        <dbReference type="EMBL" id="TPG30088.1"/>
    </source>
</evidence>
<name>A0A502DX22_9BURK</name>
<dbReference type="AlphaFoldDB" id="A0A502DX22"/>